<reference evidence="2 3" key="1">
    <citation type="submission" date="2006-03" db="EMBL/GenBank/DDBJ databases">
        <title>Complete sequence of Shewanella denitrificans OS217.</title>
        <authorList>
            <consortium name="US DOE Joint Genome Institute"/>
            <person name="Copeland A."/>
            <person name="Lucas S."/>
            <person name="Lapidus A."/>
            <person name="Barry K."/>
            <person name="Detter J.C."/>
            <person name="Glavina del Rio T."/>
            <person name="Hammon N."/>
            <person name="Israni S."/>
            <person name="Dalin E."/>
            <person name="Tice H."/>
            <person name="Pitluck S."/>
            <person name="Brettin T."/>
            <person name="Bruce D."/>
            <person name="Han C."/>
            <person name="Tapia R."/>
            <person name="Gilna P."/>
            <person name="Kiss H."/>
            <person name="Schmutz J."/>
            <person name="Larimer F."/>
            <person name="Land M."/>
            <person name="Hauser L."/>
            <person name="Kyrpides N."/>
            <person name="Lykidis A."/>
            <person name="Richardson P."/>
        </authorList>
    </citation>
    <scope>NUCLEOTIDE SEQUENCE [LARGE SCALE GENOMIC DNA]</scope>
    <source>
        <strain evidence="3">OS217 / ATCC BAA-1090 / DSM 15013</strain>
    </source>
</reference>
<protein>
    <submittedName>
        <fullName evidence="2">Uncharacterized protein</fullName>
    </submittedName>
</protein>
<proteinExistence type="predicted"/>
<keyword evidence="1" id="KW-1133">Transmembrane helix</keyword>
<dbReference type="Proteomes" id="UP000001982">
    <property type="component" value="Chromosome"/>
</dbReference>
<dbReference type="AlphaFoldDB" id="Q12R00"/>
<keyword evidence="1" id="KW-0472">Membrane</keyword>
<evidence type="ECO:0000313" key="2">
    <source>
        <dbReference type="EMBL" id="ABE54126.1"/>
    </source>
</evidence>
<evidence type="ECO:0000256" key="1">
    <source>
        <dbReference type="SAM" id="Phobius"/>
    </source>
</evidence>
<sequence length="460" mass="53592">MKMKMIDILFDKTVKLFKSFEDVISYENGIICLKKEINLSSEQACFLRYLFEHKDKFRKFEVEVDWAEADVSHIVPSAECTALKIEFNLYAGNRFCFYKNEADLFEKLSVFLIQGKSLPDYYYFIEDDFRSDSELVYPSLIKLKIISKWIEFLTKISDIDKKTDDGIALYYFIKGEGDKFAKPLEVKLNRFVDLVNIGEISSIEDISNLISKDESGNLHHRDRQSFFKLALVDTLRRLVKDDSTKQAESVILFSNLDKIKNTYYEHYDIFIHNFAIGEFQLQVEEKGFDYAEKVSAVLNDIQIRLYAIPVVLVSLGALAKVDDIYSYLFIISGVIITALFNHWMINDQVLRLEQIEKSCCFTFEKLRVQGNEKLESCDTLKNLEEIVGNIKSRVADRNTKITYYKLFCWVPTIISIILLFFKESKEILIYINVINYNIIDFIYGICDAIRELTVPGMLNV</sequence>
<feature type="transmembrane region" description="Helical" evidence="1">
    <location>
        <begin position="325"/>
        <end position="345"/>
    </location>
</feature>
<dbReference type="eggNOG" id="ENOG502ZDQN">
    <property type="taxonomic scope" value="Bacteria"/>
</dbReference>
<dbReference type="KEGG" id="sdn:Sden_0837"/>
<evidence type="ECO:0000313" key="3">
    <source>
        <dbReference type="Proteomes" id="UP000001982"/>
    </source>
</evidence>
<dbReference type="EMBL" id="CP000302">
    <property type="protein sequence ID" value="ABE54126.1"/>
    <property type="molecule type" value="Genomic_DNA"/>
</dbReference>
<organism evidence="2 3">
    <name type="scientific">Shewanella denitrificans (strain OS217 / ATCC BAA-1090 / DSM 15013)</name>
    <dbReference type="NCBI Taxonomy" id="318161"/>
    <lineage>
        <taxon>Bacteria</taxon>
        <taxon>Pseudomonadati</taxon>
        <taxon>Pseudomonadota</taxon>
        <taxon>Gammaproteobacteria</taxon>
        <taxon>Alteromonadales</taxon>
        <taxon>Shewanellaceae</taxon>
        <taxon>Shewanella</taxon>
    </lineage>
</organism>
<keyword evidence="3" id="KW-1185">Reference proteome</keyword>
<accession>Q12R00</accession>
<dbReference type="HOGENOM" id="CLU_594324_0_0_6"/>
<feature type="transmembrane region" description="Helical" evidence="1">
    <location>
        <begin position="401"/>
        <end position="421"/>
    </location>
</feature>
<gene>
    <name evidence="2" type="ordered locus">Sden_0837</name>
</gene>
<keyword evidence="1" id="KW-0812">Transmembrane</keyword>
<name>Q12R00_SHEDO</name>